<keyword evidence="3 7" id="KW-0653">Protein transport</keyword>
<accession>A0A1Q2HWM0</accession>
<feature type="transmembrane region" description="Helical" evidence="7">
    <location>
        <begin position="48"/>
        <end position="66"/>
    </location>
</feature>
<evidence type="ECO:0000256" key="2">
    <source>
        <dbReference type="ARBA" id="ARBA00022692"/>
    </source>
</evidence>
<feature type="transmembrane region" description="Helical" evidence="7">
    <location>
        <begin position="118"/>
        <end position="139"/>
    </location>
</feature>
<sequence length="370" mass="40814">MARQDAPTTARAATPGKPGRVKKQRKRKKNPQGEMTLVEHLQELRRRVVISLIAVVIGTIIGFIWYQNSPPGMMPLGEIIRRPYCNLPQELRADFTGDEKCRLLATGPFEMFMLRLKVGALAGLVLSSPVWLLQIWNFITPGLHKNEKRYTFSFVFFAVFLFVAGAILAYFILDQGLYVLMTMGSEVQVSALTGQSYYNFLLGLIIVFGVSFELPLIIIMLNIAGLLQYEHVRGKRRIICVGLFVFAAFMTPGQEPFSMVVLGASMCLLVEIAFQFCRFNDKRKNRERPDWMDVDDEEASGPVSASGPIGASGSIEPAAPVGASSAADLGPSSKIGVEPVSAPQPVSASKRPADEWRTASRYGGQFDDVL</sequence>
<gene>
    <name evidence="7 9" type="primary">tatC</name>
    <name evidence="9" type="ORF">CGLAU_06355</name>
</gene>
<evidence type="ECO:0000313" key="9">
    <source>
        <dbReference type="EMBL" id="AQQ15234.1"/>
    </source>
</evidence>
<evidence type="ECO:0000256" key="7">
    <source>
        <dbReference type="HAMAP-Rule" id="MF_00902"/>
    </source>
</evidence>
<dbReference type="PANTHER" id="PTHR30371:SF0">
    <property type="entry name" value="SEC-INDEPENDENT PROTEIN TRANSLOCASE PROTEIN TATC, CHLOROPLASTIC-RELATED"/>
    <property type="match status" value="1"/>
</dbReference>
<feature type="region of interest" description="Disordered" evidence="8">
    <location>
        <begin position="288"/>
        <end position="370"/>
    </location>
</feature>
<evidence type="ECO:0000256" key="5">
    <source>
        <dbReference type="ARBA" id="ARBA00023010"/>
    </source>
</evidence>
<dbReference type="PANTHER" id="PTHR30371">
    <property type="entry name" value="SEC-INDEPENDENT PROTEIN TRANSLOCASE PROTEIN TATC"/>
    <property type="match status" value="1"/>
</dbReference>
<feature type="transmembrane region" description="Helical" evidence="7">
    <location>
        <begin position="200"/>
        <end position="224"/>
    </location>
</feature>
<dbReference type="KEGG" id="cgv:CGLAU_06355"/>
<feature type="compositionally biased region" description="Low complexity" evidence="8">
    <location>
        <begin position="300"/>
        <end position="315"/>
    </location>
</feature>
<evidence type="ECO:0000256" key="4">
    <source>
        <dbReference type="ARBA" id="ARBA00022989"/>
    </source>
</evidence>
<comment type="function">
    <text evidence="7">Part of the twin-arginine translocation (Tat) system that transports large folded proteins containing a characteristic twin-arginine motif in their signal peptide across membranes. Together with TatB, TatC is part of a receptor directly interacting with Tat signal peptides.</text>
</comment>
<feature type="region of interest" description="Disordered" evidence="8">
    <location>
        <begin position="1"/>
        <end position="32"/>
    </location>
</feature>
<dbReference type="GO" id="GO:0043953">
    <property type="term" value="P:protein transport by the Tat complex"/>
    <property type="evidence" value="ECO:0007669"/>
    <property type="project" value="UniProtKB-UniRule"/>
</dbReference>
<dbReference type="PRINTS" id="PR01840">
    <property type="entry name" value="TATCFAMILY"/>
</dbReference>
<keyword evidence="2 7" id="KW-0812">Transmembrane</keyword>
<dbReference type="Proteomes" id="UP000217209">
    <property type="component" value="Chromosome"/>
</dbReference>
<feature type="transmembrane region" description="Helical" evidence="7">
    <location>
        <begin position="236"/>
        <end position="253"/>
    </location>
</feature>
<dbReference type="RefSeq" id="WP_198304846.1">
    <property type="nucleotide sequence ID" value="NZ_CP019688.1"/>
</dbReference>
<evidence type="ECO:0000256" key="8">
    <source>
        <dbReference type="SAM" id="MobiDB-lite"/>
    </source>
</evidence>
<proteinExistence type="inferred from homology"/>
<dbReference type="AlphaFoldDB" id="A0A1Q2HWM0"/>
<name>A0A1Q2HWM0_9CORY</name>
<keyword evidence="7" id="KW-0813">Transport</keyword>
<organism evidence="9 10">
    <name type="scientific">Corynebacterium glaucum</name>
    <dbReference type="NCBI Taxonomy" id="187491"/>
    <lineage>
        <taxon>Bacteria</taxon>
        <taxon>Bacillati</taxon>
        <taxon>Actinomycetota</taxon>
        <taxon>Actinomycetes</taxon>
        <taxon>Mycobacteriales</taxon>
        <taxon>Corynebacteriaceae</taxon>
        <taxon>Corynebacterium</taxon>
    </lineage>
</organism>
<feature type="transmembrane region" description="Helical" evidence="7">
    <location>
        <begin position="259"/>
        <end position="279"/>
    </location>
</feature>
<dbReference type="InterPro" id="IPR002033">
    <property type="entry name" value="TatC"/>
</dbReference>
<dbReference type="NCBIfam" id="TIGR00945">
    <property type="entry name" value="tatC"/>
    <property type="match status" value="1"/>
</dbReference>
<evidence type="ECO:0000256" key="3">
    <source>
        <dbReference type="ARBA" id="ARBA00022927"/>
    </source>
</evidence>
<keyword evidence="10" id="KW-1185">Reference proteome</keyword>
<evidence type="ECO:0000256" key="1">
    <source>
        <dbReference type="ARBA" id="ARBA00004141"/>
    </source>
</evidence>
<comment type="similarity">
    <text evidence="7">Belongs to the TatC family.</text>
</comment>
<evidence type="ECO:0000256" key="6">
    <source>
        <dbReference type="ARBA" id="ARBA00023136"/>
    </source>
</evidence>
<reference evidence="9 10" key="1">
    <citation type="submission" date="2016-12" db="EMBL/GenBank/DDBJ databases">
        <authorList>
            <person name="Song W.-J."/>
            <person name="Kurnit D.M."/>
        </authorList>
    </citation>
    <scope>NUCLEOTIDE SEQUENCE [LARGE SCALE GENOMIC DNA]</scope>
    <source>
        <strain evidence="9 10">DSM 30827</strain>
    </source>
</reference>
<keyword evidence="5 7" id="KW-0811">Translocation</keyword>
<keyword evidence="4 7" id="KW-1133">Transmembrane helix</keyword>
<dbReference type="PROSITE" id="PS01218">
    <property type="entry name" value="TATC"/>
    <property type="match status" value="1"/>
</dbReference>
<protein>
    <recommendedName>
        <fullName evidence="7">Sec-independent protein translocase protein TatC</fullName>
    </recommendedName>
</protein>
<evidence type="ECO:0000313" key="10">
    <source>
        <dbReference type="Proteomes" id="UP000217209"/>
    </source>
</evidence>
<comment type="subunit">
    <text evidence="7">The Tat system comprises two distinct complexes: a TatABC complex, containing multiple copies of TatA, TatB and TatC subunits, and a separate TatA complex, containing only TatA subunits. Substrates initially bind to the TatABC complex, which probably triggers association of the separate TatA complex to form the active translocon.</text>
</comment>
<feature type="compositionally biased region" description="Basic residues" evidence="8">
    <location>
        <begin position="19"/>
        <end position="30"/>
    </location>
</feature>
<dbReference type="HAMAP" id="MF_00902">
    <property type="entry name" value="TatC"/>
    <property type="match status" value="1"/>
</dbReference>
<dbReference type="GO" id="GO:0065002">
    <property type="term" value="P:intracellular protein transmembrane transport"/>
    <property type="evidence" value="ECO:0007669"/>
    <property type="project" value="TreeGrafter"/>
</dbReference>
<dbReference type="InterPro" id="IPR019820">
    <property type="entry name" value="Sec-indep_translocase_CS"/>
</dbReference>
<feature type="transmembrane region" description="Helical" evidence="7">
    <location>
        <begin position="151"/>
        <end position="173"/>
    </location>
</feature>
<keyword evidence="7" id="KW-1003">Cell membrane</keyword>
<comment type="subcellular location">
    <subcellularLocation>
        <location evidence="7">Cell membrane</location>
        <topology evidence="7">Multi-pass membrane protein</topology>
    </subcellularLocation>
    <subcellularLocation>
        <location evidence="1">Membrane</location>
        <topology evidence="1">Multi-pass membrane protein</topology>
    </subcellularLocation>
</comment>
<dbReference type="EMBL" id="CP019688">
    <property type="protein sequence ID" value="AQQ15234.1"/>
    <property type="molecule type" value="Genomic_DNA"/>
</dbReference>
<dbReference type="GO" id="GO:0033281">
    <property type="term" value="C:TAT protein transport complex"/>
    <property type="evidence" value="ECO:0007669"/>
    <property type="project" value="UniProtKB-UniRule"/>
</dbReference>
<keyword evidence="6 7" id="KW-0472">Membrane</keyword>
<dbReference type="Pfam" id="PF00902">
    <property type="entry name" value="TatC"/>
    <property type="match status" value="1"/>
</dbReference>
<dbReference type="GO" id="GO:0009977">
    <property type="term" value="F:proton motive force dependent protein transmembrane transporter activity"/>
    <property type="evidence" value="ECO:0007669"/>
    <property type="project" value="TreeGrafter"/>
</dbReference>